<dbReference type="Pfam" id="PF06154">
    <property type="entry name" value="CbeA_antitoxin"/>
    <property type="match status" value="1"/>
</dbReference>
<protein>
    <submittedName>
        <fullName evidence="1">Type IV toxin-antitoxin system YeeU family antitoxin</fullName>
    </submittedName>
</protein>
<dbReference type="RefSeq" id="WP_285149710.1">
    <property type="nucleotide sequence ID" value="NZ_JASSOM010000003.1"/>
</dbReference>
<dbReference type="GO" id="GO:0051495">
    <property type="term" value="P:positive regulation of cytoskeleton organization"/>
    <property type="evidence" value="ECO:0007669"/>
    <property type="project" value="InterPro"/>
</dbReference>
<dbReference type="InterPro" id="IPR038025">
    <property type="entry name" value="CbeA_sf"/>
</dbReference>
<comment type="caution">
    <text evidence="1">The sequence shown here is derived from an EMBL/GenBank/DDBJ whole genome shotgun (WGS) entry which is preliminary data.</text>
</comment>
<gene>
    <name evidence="1" type="ORF">QQF32_01910</name>
</gene>
<sequence length="108" mass="11944">MSEINPPGPVWGLRHDITPAFGARLVQEGPKLHFLADRATLSGEFTPEQCEKLDATFPLFIARLEVALHDGRLDPRRSTRITDTVNGLTCEADTRGSCGYVYLTIYPA</sequence>
<keyword evidence="2" id="KW-1185">Reference proteome</keyword>
<dbReference type="SUPFAM" id="SSF143737">
    <property type="entry name" value="YeeU-like"/>
    <property type="match status" value="1"/>
</dbReference>
<evidence type="ECO:0000313" key="2">
    <source>
        <dbReference type="Proteomes" id="UP001223214"/>
    </source>
</evidence>
<dbReference type="Gene3D" id="3.30.450.20">
    <property type="entry name" value="PAS domain"/>
    <property type="match status" value="1"/>
</dbReference>
<name>A0AAP4CYX3_9ENTR</name>
<reference evidence="1 2" key="1">
    <citation type="submission" date="2023-06" db="EMBL/GenBank/DDBJ databases">
        <title>Identification and characterization of antibiotic-resistant Gram-negative bacteria.</title>
        <authorList>
            <person name="Cho G.-S."/>
            <person name="Lee J."/>
            <person name="Tai E."/>
            <person name="Jeong S."/>
            <person name="Kim I."/>
            <person name="Kim B.-E."/>
            <person name="Jeong M.-I."/>
            <person name="Oh K.-K."/>
            <person name="Franz C.M.A.P."/>
        </authorList>
    </citation>
    <scope>NUCLEOTIDE SEQUENCE [LARGE SCALE GENOMIC DNA]</scope>
    <source>
        <strain evidence="1 2">V106_12</strain>
    </source>
</reference>
<dbReference type="EMBL" id="JASSOM010000003">
    <property type="protein sequence ID" value="MDK9361959.1"/>
    <property type="molecule type" value="Genomic_DNA"/>
</dbReference>
<organism evidence="1 2">
    <name type="scientific">Lelliottia wanjuensis</name>
    <dbReference type="NCBI Taxonomy" id="3050585"/>
    <lineage>
        <taxon>Bacteria</taxon>
        <taxon>Pseudomonadati</taxon>
        <taxon>Pseudomonadota</taxon>
        <taxon>Gammaproteobacteria</taxon>
        <taxon>Enterobacterales</taxon>
        <taxon>Enterobacteriaceae</taxon>
        <taxon>Lelliottia</taxon>
    </lineage>
</organism>
<dbReference type="AlphaFoldDB" id="A0AAP4CYX3"/>
<dbReference type="Proteomes" id="UP001223214">
    <property type="component" value="Unassembled WGS sequence"/>
</dbReference>
<evidence type="ECO:0000313" key="1">
    <source>
        <dbReference type="EMBL" id="MDK9361959.1"/>
    </source>
</evidence>
<dbReference type="InterPro" id="IPR009320">
    <property type="entry name" value="Antitoxin_CbeA"/>
</dbReference>
<proteinExistence type="predicted"/>
<accession>A0AAP4CYX3</accession>